<sequence length="111" mass="12468">MRKTRRIIPYALLSGLLVSCVTDHKLARVRISQPQMKEAVADTGFRLPRQITWTDDKGKEHIVTEATKDSVTGEYITQMELSEITVVAKSKQVAERNGKINLDFIVTVPVS</sequence>
<evidence type="ECO:0000313" key="1">
    <source>
        <dbReference type="EMBL" id="SUV43921.1"/>
    </source>
</evidence>
<name>A0A380ZB89_9BACE</name>
<reference evidence="1 2" key="1">
    <citation type="submission" date="2018-06" db="EMBL/GenBank/DDBJ databases">
        <authorList>
            <consortium name="Pathogen Informatics"/>
            <person name="Doyle S."/>
        </authorList>
    </citation>
    <scope>NUCLEOTIDE SEQUENCE [LARGE SCALE GENOMIC DNA]</scope>
    <source>
        <strain evidence="1 2">NCTC11155</strain>
    </source>
</reference>
<protein>
    <recommendedName>
        <fullName evidence="3">Lipoprotein</fullName>
    </recommendedName>
</protein>
<dbReference type="AlphaFoldDB" id="A0A380ZB89"/>
<dbReference type="PROSITE" id="PS51257">
    <property type="entry name" value="PROKAR_LIPOPROTEIN"/>
    <property type="match status" value="1"/>
</dbReference>
<organism evidence="1 2">
    <name type="scientific">Bacteroides eggerthii</name>
    <dbReference type="NCBI Taxonomy" id="28111"/>
    <lineage>
        <taxon>Bacteria</taxon>
        <taxon>Pseudomonadati</taxon>
        <taxon>Bacteroidota</taxon>
        <taxon>Bacteroidia</taxon>
        <taxon>Bacteroidales</taxon>
        <taxon>Bacteroidaceae</taxon>
        <taxon>Bacteroides</taxon>
    </lineage>
</organism>
<evidence type="ECO:0008006" key="3">
    <source>
        <dbReference type="Google" id="ProtNLM"/>
    </source>
</evidence>
<dbReference type="EMBL" id="UFSX01000002">
    <property type="protein sequence ID" value="SUV43921.1"/>
    <property type="molecule type" value="Genomic_DNA"/>
</dbReference>
<evidence type="ECO:0000313" key="2">
    <source>
        <dbReference type="Proteomes" id="UP000254424"/>
    </source>
</evidence>
<dbReference type="Proteomes" id="UP000254424">
    <property type="component" value="Unassembled WGS sequence"/>
</dbReference>
<accession>A0A380ZB89</accession>
<gene>
    <name evidence="1" type="ORF">NCTC11155_03330</name>
</gene>
<proteinExistence type="predicted"/>